<gene>
    <name evidence="1" type="ORF">LOK49_LG03G01732</name>
</gene>
<reference evidence="1 2" key="1">
    <citation type="journal article" date="2022" name="Plant J.">
        <title>Chromosome-level genome of Camellia lanceoleosa provides a valuable resource for understanding genome evolution and self-incompatibility.</title>
        <authorList>
            <person name="Gong W."/>
            <person name="Xiao S."/>
            <person name="Wang L."/>
            <person name="Liao Z."/>
            <person name="Chang Y."/>
            <person name="Mo W."/>
            <person name="Hu G."/>
            <person name="Li W."/>
            <person name="Zhao G."/>
            <person name="Zhu H."/>
            <person name="Hu X."/>
            <person name="Ji K."/>
            <person name="Xiang X."/>
            <person name="Song Q."/>
            <person name="Yuan D."/>
            <person name="Jin S."/>
            <person name="Zhang L."/>
        </authorList>
    </citation>
    <scope>NUCLEOTIDE SEQUENCE [LARGE SCALE GENOMIC DNA]</scope>
    <source>
        <strain evidence="1">SQ_2022a</strain>
    </source>
</reference>
<dbReference type="Proteomes" id="UP001060215">
    <property type="component" value="Chromosome 6"/>
</dbReference>
<sequence length="105" mass="11660">MRLCASQTLDKEILPWRSALGRFSRSAASKTAIKLLALDCSYRGESSVDRSCNHHIMKHCRHFCGSVSLHSNVSFGTQTVISGFWVGPDIEDGWGFVEAFVNQIV</sequence>
<comment type="caution">
    <text evidence="1">The sequence shown here is derived from an EMBL/GenBank/DDBJ whole genome shotgun (WGS) entry which is preliminary data.</text>
</comment>
<protein>
    <submittedName>
        <fullName evidence="1">Uncharacterized protein</fullName>
    </submittedName>
</protein>
<proteinExistence type="predicted"/>
<name>A0ACC0IHV8_9ERIC</name>
<dbReference type="EMBL" id="CM045763">
    <property type="protein sequence ID" value="KAI8023711.1"/>
    <property type="molecule type" value="Genomic_DNA"/>
</dbReference>
<keyword evidence="2" id="KW-1185">Reference proteome</keyword>
<accession>A0ACC0IHV8</accession>
<organism evidence="1 2">
    <name type="scientific">Camellia lanceoleosa</name>
    <dbReference type="NCBI Taxonomy" id="1840588"/>
    <lineage>
        <taxon>Eukaryota</taxon>
        <taxon>Viridiplantae</taxon>
        <taxon>Streptophyta</taxon>
        <taxon>Embryophyta</taxon>
        <taxon>Tracheophyta</taxon>
        <taxon>Spermatophyta</taxon>
        <taxon>Magnoliopsida</taxon>
        <taxon>eudicotyledons</taxon>
        <taxon>Gunneridae</taxon>
        <taxon>Pentapetalae</taxon>
        <taxon>asterids</taxon>
        <taxon>Ericales</taxon>
        <taxon>Theaceae</taxon>
        <taxon>Camellia</taxon>
    </lineage>
</organism>
<evidence type="ECO:0000313" key="1">
    <source>
        <dbReference type="EMBL" id="KAI8023711.1"/>
    </source>
</evidence>
<evidence type="ECO:0000313" key="2">
    <source>
        <dbReference type="Proteomes" id="UP001060215"/>
    </source>
</evidence>